<feature type="region of interest" description="Disordered" evidence="1">
    <location>
        <begin position="653"/>
        <end position="711"/>
    </location>
</feature>
<feature type="region of interest" description="Disordered" evidence="1">
    <location>
        <begin position="376"/>
        <end position="518"/>
    </location>
</feature>
<feature type="compositionally biased region" description="Polar residues" evidence="1">
    <location>
        <begin position="313"/>
        <end position="327"/>
    </location>
</feature>
<feature type="compositionally biased region" description="Acidic residues" evidence="1">
    <location>
        <begin position="447"/>
        <end position="458"/>
    </location>
</feature>
<dbReference type="EMBL" id="JAQGDS010000002">
    <property type="protein sequence ID" value="KAJ6263603.1"/>
    <property type="molecule type" value="Genomic_DNA"/>
</dbReference>
<protein>
    <recommendedName>
        <fullName evidence="4">HTH CENPB-type domain-containing protein</fullName>
    </recommendedName>
</protein>
<feature type="compositionally biased region" description="Basic and acidic residues" evidence="1">
    <location>
        <begin position="380"/>
        <end position="391"/>
    </location>
</feature>
<evidence type="ECO:0000256" key="1">
    <source>
        <dbReference type="SAM" id="MobiDB-lite"/>
    </source>
</evidence>
<evidence type="ECO:0000313" key="2">
    <source>
        <dbReference type="EMBL" id="KAJ6263603.1"/>
    </source>
</evidence>
<feature type="compositionally biased region" description="Low complexity" evidence="1">
    <location>
        <begin position="431"/>
        <end position="442"/>
    </location>
</feature>
<accession>A0AAD6NNN1</accession>
<dbReference type="Proteomes" id="UP001221413">
    <property type="component" value="Unassembled WGS sequence"/>
</dbReference>
<dbReference type="AlphaFoldDB" id="A0AAD6NNN1"/>
<evidence type="ECO:0008006" key="4">
    <source>
        <dbReference type="Google" id="ProtNLM"/>
    </source>
</evidence>
<name>A0AAD6NNN1_DREDA</name>
<evidence type="ECO:0000313" key="3">
    <source>
        <dbReference type="Proteomes" id="UP001221413"/>
    </source>
</evidence>
<feature type="region of interest" description="Disordered" evidence="1">
    <location>
        <begin position="312"/>
        <end position="338"/>
    </location>
</feature>
<feature type="compositionally biased region" description="Basic residues" evidence="1">
    <location>
        <begin position="482"/>
        <end position="491"/>
    </location>
</feature>
<keyword evidence="3" id="KW-1185">Reference proteome</keyword>
<proteinExistence type="predicted"/>
<reference evidence="2" key="1">
    <citation type="submission" date="2023-01" db="EMBL/GenBank/DDBJ databases">
        <title>The chitinases involved in constricting ring structure development in the nematode-trapping fungus Drechslerella dactyloides.</title>
        <authorList>
            <person name="Wang R."/>
            <person name="Zhang L."/>
            <person name="Tang P."/>
            <person name="Li S."/>
            <person name="Liang L."/>
        </authorList>
    </citation>
    <scope>NUCLEOTIDE SEQUENCE</scope>
    <source>
        <strain evidence="2">YMF1.00031</strain>
    </source>
</reference>
<feature type="compositionally biased region" description="Basic and acidic residues" evidence="1">
    <location>
        <begin position="472"/>
        <end position="481"/>
    </location>
</feature>
<organism evidence="2 3">
    <name type="scientific">Drechslerella dactyloides</name>
    <name type="common">Nematode-trapping fungus</name>
    <name type="synonym">Arthrobotrys dactyloides</name>
    <dbReference type="NCBI Taxonomy" id="74499"/>
    <lineage>
        <taxon>Eukaryota</taxon>
        <taxon>Fungi</taxon>
        <taxon>Dikarya</taxon>
        <taxon>Ascomycota</taxon>
        <taxon>Pezizomycotina</taxon>
        <taxon>Orbiliomycetes</taxon>
        <taxon>Orbiliales</taxon>
        <taxon>Orbiliaceae</taxon>
        <taxon>Drechslerella</taxon>
    </lineage>
</organism>
<comment type="caution">
    <text evidence="2">The sequence shown here is derived from an EMBL/GenBank/DDBJ whole genome shotgun (WGS) entry which is preliminary data.</text>
</comment>
<sequence>MIAHRRDGVSSRHDTTPNSRKLTILEEEAILLSTRNSNDTLHVGKNWATNFVKRRPELKTRLSQKYDYQRAKCEDPKLIGGWFQLIQAMKARYGILDDDIYNFDETGFAMGIISTITVVTGAECRGRAKLAQPGNREWATVIQGVNAQGWAIPPFIILAGQYHLSSWWPITKDLTLEGRNPNVAGPLFGTRVGDIVKISRKVTAPDTNLGIILAKCLALIDYVTDYLAKLQKPLYHYYAITCDILERYFRIGGQIPDDDETQCPRPLGIIQRLYNPMGAAREISGPEIVTALLEKLERYCNAGFEVRRRGHNKNTSNEVGSIGSSANGPDDISVREYKSGPGLKRKKMMERQRYLKAGSRTLGSDVRAASKKTIAMNVDGHTRNGALDEHHTPRRTTRRTASLSQEYAEDTSKSFKSGPGPNECKRKVANSTPKSTMPKTTPHYAQEDDELSDIDEEPINFPKSKNRKHRDIKPDMDDRVRHIGRNGKNSRRGYQDDEEEDSDGGPDPPSTDPDYEESEEGIVYGVDLSDDDSETEENDEPIPRSVQAGRNFVRMWNSLRKVDFLSVPLIETHLETALRIYREHVAKFDLDRKVALNAAIAQLNIDGSIPDLATTEEHFPLEFRDLFPLVIPPSKAHPHTGDSLTNTIEIHSKSNTPDIKTDASPTAAVEPKTHAQPKSPKVPLTSPSTSKGKKRITSATAGPSVATEKIK</sequence>
<gene>
    <name evidence="2" type="ORF">Dda_2171</name>
</gene>